<keyword evidence="2" id="KW-0813">Transport</keyword>
<dbReference type="InterPro" id="IPR050890">
    <property type="entry name" value="PTS_EIIA_component"/>
</dbReference>
<evidence type="ECO:0000313" key="10">
    <source>
        <dbReference type="EMBL" id="MPM72007.1"/>
    </source>
</evidence>
<dbReference type="AlphaFoldDB" id="A0A645C475"/>
<dbReference type="PANTHER" id="PTHR45008">
    <property type="entry name" value="PTS SYSTEM GLUCOSE-SPECIFIC EIIA COMPONENT"/>
    <property type="match status" value="1"/>
</dbReference>
<reference evidence="10" key="1">
    <citation type="submission" date="2019-08" db="EMBL/GenBank/DDBJ databases">
        <authorList>
            <person name="Kucharzyk K."/>
            <person name="Murdoch R.W."/>
            <person name="Higgins S."/>
            <person name="Loffler F."/>
        </authorList>
    </citation>
    <scope>NUCLEOTIDE SEQUENCE</scope>
</reference>
<organism evidence="10">
    <name type="scientific">bioreactor metagenome</name>
    <dbReference type="NCBI Taxonomy" id="1076179"/>
    <lineage>
        <taxon>unclassified sequences</taxon>
        <taxon>metagenomes</taxon>
        <taxon>ecological metagenomes</taxon>
    </lineage>
</organism>
<keyword evidence="7" id="KW-0472">Membrane</keyword>
<evidence type="ECO:0000256" key="3">
    <source>
        <dbReference type="ARBA" id="ARBA00022597"/>
    </source>
</evidence>
<evidence type="ECO:0000259" key="8">
    <source>
        <dbReference type="PROSITE" id="PS51093"/>
    </source>
</evidence>
<feature type="transmembrane region" description="Helical" evidence="7">
    <location>
        <begin position="27"/>
        <end position="45"/>
    </location>
</feature>
<dbReference type="GO" id="GO:0009401">
    <property type="term" value="P:phosphoenolpyruvate-dependent sugar phosphotransferase system"/>
    <property type="evidence" value="ECO:0007669"/>
    <property type="project" value="UniProtKB-KW"/>
</dbReference>
<evidence type="ECO:0000256" key="1">
    <source>
        <dbReference type="ARBA" id="ARBA00004496"/>
    </source>
</evidence>
<evidence type="ECO:0000256" key="4">
    <source>
        <dbReference type="ARBA" id="ARBA00022679"/>
    </source>
</evidence>
<dbReference type="PANTHER" id="PTHR45008:SF1">
    <property type="entry name" value="PTS SYSTEM GLUCOSE-SPECIFIC EIIA COMPONENT"/>
    <property type="match status" value="1"/>
</dbReference>
<dbReference type="PROSITE" id="PS51103">
    <property type="entry name" value="PTS_EIIC_TYPE_1"/>
    <property type="match status" value="1"/>
</dbReference>
<protein>
    <submittedName>
        <fullName evidence="10">PTS system beta-glucoside-specific EIIBCA component</fullName>
    </submittedName>
</protein>
<dbReference type="GO" id="GO:0016301">
    <property type="term" value="F:kinase activity"/>
    <property type="evidence" value="ECO:0007669"/>
    <property type="project" value="UniProtKB-KW"/>
</dbReference>
<dbReference type="SUPFAM" id="SSF51261">
    <property type="entry name" value="Duplicated hybrid motif"/>
    <property type="match status" value="1"/>
</dbReference>
<dbReference type="InterPro" id="IPR001127">
    <property type="entry name" value="PTS_EIIA_1_perm"/>
</dbReference>
<keyword evidence="3" id="KW-0762">Sugar transport</keyword>
<dbReference type="InterPro" id="IPR013013">
    <property type="entry name" value="PTS_EIIC_1"/>
</dbReference>
<keyword evidence="6" id="KW-0418">Kinase</keyword>
<keyword evidence="7" id="KW-0812">Transmembrane</keyword>
<comment type="subcellular location">
    <subcellularLocation>
        <location evidence="1">Cytoplasm</location>
    </subcellularLocation>
</comment>
<dbReference type="Pfam" id="PF00358">
    <property type="entry name" value="PTS_EIIA_1"/>
    <property type="match status" value="1"/>
</dbReference>
<proteinExistence type="predicted"/>
<evidence type="ECO:0000256" key="7">
    <source>
        <dbReference type="SAM" id="Phobius"/>
    </source>
</evidence>
<feature type="transmembrane region" description="Helical" evidence="7">
    <location>
        <begin position="129"/>
        <end position="150"/>
    </location>
</feature>
<feature type="domain" description="PTS EIIA type-1" evidence="8">
    <location>
        <begin position="195"/>
        <end position="299"/>
    </location>
</feature>
<evidence type="ECO:0000256" key="6">
    <source>
        <dbReference type="ARBA" id="ARBA00022777"/>
    </source>
</evidence>
<dbReference type="InterPro" id="IPR011055">
    <property type="entry name" value="Dup_hybrid_motif"/>
</dbReference>
<sequence>MGGMHLALIPFAIQQIATVGYDDLINVWFLCFTISAGAVALAVLLKTKNKNLRQLAIPATISGLFGGISEPTTYGISMKMVKPYWANLIASSIAALYAGLVHLKAYAFGAYSLTSLLAYMGTSGDTQNFMHACITVAIDIALTIALVYIFGFDDSIYNDEPAGKSAKQALDEKVKDGTISIPVTGKFVDQASLKDKTFREGILGPCFGILPDTTEIYSPINGVVTMLQEAKHAIGIKGKNGEEVLVHIGIDSVNLKGEGLQNFVKMGDEVTTKTKIASYEKTVFAKNNIDETVIVVLTNSSAFKEVNFTDKPVVTVGAPVVEVKA</sequence>
<dbReference type="PROSITE" id="PS51093">
    <property type="entry name" value="PTS_EIIA_TYPE_1"/>
    <property type="match status" value="1"/>
</dbReference>
<evidence type="ECO:0000256" key="5">
    <source>
        <dbReference type="ARBA" id="ARBA00022683"/>
    </source>
</evidence>
<comment type="caution">
    <text evidence="10">The sequence shown here is derived from an EMBL/GenBank/DDBJ whole genome shotgun (WGS) entry which is preliminary data.</text>
</comment>
<feature type="domain" description="PTS EIIC type-1" evidence="9">
    <location>
        <begin position="1"/>
        <end position="166"/>
    </location>
</feature>
<evidence type="ECO:0000259" key="9">
    <source>
        <dbReference type="PROSITE" id="PS51103"/>
    </source>
</evidence>
<accession>A0A645C475</accession>
<dbReference type="Gene3D" id="2.70.70.10">
    <property type="entry name" value="Glucose Permease (Domain IIA)"/>
    <property type="match status" value="1"/>
</dbReference>
<keyword evidence="7" id="KW-1133">Transmembrane helix</keyword>
<feature type="transmembrane region" description="Helical" evidence="7">
    <location>
        <begin position="84"/>
        <end position="109"/>
    </location>
</feature>
<dbReference type="GO" id="GO:0005737">
    <property type="term" value="C:cytoplasm"/>
    <property type="evidence" value="ECO:0007669"/>
    <property type="project" value="UniProtKB-SubCell"/>
</dbReference>
<keyword evidence="4" id="KW-0808">Transferase</keyword>
<gene>
    <name evidence="10" type="primary">bglF_11</name>
    <name evidence="10" type="ORF">SDC9_118980</name>
</gene>
<evidence type="ECO:0000256" key="2">
    <source>
        <dbReference type="ARBA" id="ARBA00022448"/>
    </source>
</evidence>
<keyword evidence="5" id="KW-0598">Phosphotransferase system</keyword>
<dbReference type="EMBL" id="VSSQ01024474">
    <property type="protein sequence ID" value="MPM72007.1"/>
    <property type="molecule type" value="Genomic_DNA"/>
</dbReference>
<name>A0A645C475_9ZZZZ</name>